<dbReference type="RefSeq" id="WP_329078497.1">
    <property type="nucleotide sequence ID" value="NZ_CP109495.1"/>
</dbReference>
<dbReference type="Proteomes" id="UP001432209">
    <property type="component" value="Chromosome"/>
</dbReference>
<evidence type="ECO:0008006" key="5">
    <source>
        <dbReference type="Google" id="ProtNLM"/>
    </source>
</evidence>
<keyword evidence="2" id="KW-1133">Transmembrane helix</keyword>
<protein>
    <recommendedName>
        <fullName evidence="5">Integral membrane protein</fullName>
    </recommendedName>
</protein>
<evidence type="ECO:0000313" key="4">
    <source>
        <dbReference type="Proteomes" id="UP001432209"/>
    </source>
</evidence>
<keyword evidence="4" id="KW-1185">Reference proteome</keyword>
<dbReference type="EMBL" id="CP109495">
    <property type="protein sequence ID" value="WUX54785.1"/>
    <property type="molecule type" value="Genomic_DNA"/>
</dbReference>
<accession>A0ABZ2ABT9</accession>
<evidence type="ECO:0000256" key="2">
    <source>
        <dbReference type="SAM" id="Phobius"/>
    </source>
</evidence>
<feature type="region of interest" description="Disordered" evidence="1">
    <location>
        <begin position="130"/>
        <end position="233"/>
    </location>
</feature>
<organism evidence="3 4">
    <name type="scientific">Streptomyces niveus</name>
    <name type="common">Streptomyces spheroides</name>
    <dbReference type="NCBI Taxonomy" id="193462"/>
    <lineage>
        <taxon>Bacteria</taxon>
        <taxon>Bacillati</taxon>
        <taxon>Actinomycetota</taxon>
        <taxon>Actinomycetes</taxon>
        <taxon>Kitasatosporales</taxon>
        <taxon>Streptomycetaceae</taxon>
        <taxon>Streptomyces</taxon>
    </lineage>
</organism>
<feature type="transmembrane region" description="Helical" evidence="2">
    <location>
        <begin position="86"/>
        <end position="106"/>
    </location>
</feature>
<sequence length="233" mass="25317">MHGPGIAHPPPHRTPTPGMLAFLRGLFVAMPLLTCGFLAWTATLRVAIVTRSVLNWWLFIGNVALNVLWIVFLAQDNTDDFSSPEGNTGMIGMLTTGAAAIAYYLYADFKHYRVPAAPYPGYYQPPHVTPQVTPSYQPPANAGYGYGGPTRPVATPRQQQPPPQRQQPYAQPNPATTPPRIDQVRAELDELSDLLRRDHLDNTGTGDGRDTGGNGNGNGNGNDNRNSGDSDKR</sequence>
<evidence type="ECO:0000256" key="1">
    <source>
        <dbReference type="SAM" id="MobiDB-lite"/>
    </source>
</evidence>
<keyword evidence="2" id="KW-0812">Transmembrane</keyword>
<feature type="compositionally biased region" description="Low complexity" evidence="1">
    <location>
        <begin position="149"/>
        <end position="158"/>
    </location>
</feature>
<evidence type="ECO:0000313" key="3">
    <source>
        <dbReference type="EMBL" id="WUX54785.1"/>
    </source>
</evidence>
<reference evidence="3" key="1">
    <citation type="submission" date="2022-10" db="EMBL/GenBank/DDBJ databases">
        <title>The complete genomes of actinobacterial strains from the NBC collection.</title>
        <authorList>
            <person name="Joergensen T.S."/>
            <person name="Alvarez Arevalo M."/>
            <person name="Sterndorff E.B."/>
            <person name="Faurdal D."/>
            <person name="Vuksanovic O."/>
            <person name="Mourched A.-S."/>
            <person name="Charusanti P."/>
            <person name="Shaw S."/>
            <person name="Blin K."/>
            <person name="Weber T."/>
        </authorList>
    </citation>
    <scope>NUCLEOTIDE SEQUENCE</scope>
    <source>
        <strain evidence="3">NBC_01432</strain>
    </source>
</reference>
<feature type="compositionally biased region" description="Basic and acidic residues" evidence="1">
    <location>
        <begin position="182"/>
        <end position="201"/>
    </location>
</feature>
<gene>
    <name evidence="3" type="ORF">OG442_26320</name>
</gene>
<name>A0ABZ2ABT9_STRNV</name>
<feature type="transmembrane region" description="Helical" evidence="2">
    <location>
        <begin position="54"/>
        <end position="74"/>
    </location>
</feature>
<feature type="transmembrane region" description="Helical" evidence="2">
    <location>
        <begin position="20"/>
        <end position="42"/>
    </location>
</feature>
<proteinExistence type="predicted"/>
<keyword evidence="2" id="KW-0472">Membrane</keyword>
<feature type="compositionally biased region" description="Gly residues" evidence="1">
    <location>
        <begin position="211"/>
        <end position="220"/>
    </location>
</feature>